<feature type="compositionally biased region" description="Basic and acidic residues" evidence="1">
    <location>
        <begin position="353"/>
        <end position="364"/>
    </location>
</feature>
<keyword evidence="2" id="KW-0472">Membrane</keyword>
<feature type="region of interest" description="Disordered" evidence="1">
    <location>
        <begin position="345"/>
        <end position="578"/>
    </location>
</feature>
<gene>
    <name evidence="3" type="ORF">SNE40_015273</name>
</gene>
<protein>
    <recommendedName>
        <fullName evidence="5">CUB domain-containing protein</fullName>
    </recommendedName>
</protein>
<feature type="compositionally biased region" description="Polar residues" evidence="1">
    <location>
        <begin position="528"/>
        <end position="541"/>
    </location>
</feature>
<evidence type="ECO:0008006" key="5">
    <source>
        <dbReference type="Google" id="ProtNLM"/>
    </source>
</evidence>
<feature type="compositionally biased region" description="Basic and acidic residues" evidence="1">
    <location>
        <begin position="542"/>
        <end position="553"/>
    </location>
</feature>
<feature type="compositionally biased region" description="Basic and acidic residues" evidence="1">
    <location>
        <begin position="568"/>
        <end position="578"/>
    </location>
</feature>
<comment type="caution">
    <text evidence="3">The sequence shown here is derived from an EMBL/GenBank/DDBJ whole genome shotgun (WGS) entry which is preliminary data.</text>
</comment>
<feature type="transmembrane region" description="Helical" evidence="2">
    <location>
        <begin position="194"/>
        <end position="218"/>
    </location>
</feature>
<dbReference type="Proteomes" id="UP001347796">
    <property type="component" value="Unassembled WGS sequence"/>
</dbReference>
<evidence type="ECO:0000313" key="3">
    <source>
        <dbReference type="EMBL" id="KAK6177100.1"/>
    </source>
</evidence>
<reference evidence="3 4" key="1">
    <citation type="submission" date="2024-01" db="EMBL/GenBank/DDBJ databases">
        <title>The genome of the rayed Mediterranean limpet Patella caerulea (Linnaeus, 1758).</title>
        <authorList>
            <person name="Anh-Thu Weber A."/>
            <person name="Halstead-Nussloch G."/>
        </authorList>
    </citation>
    <scope>NUCLEOTIDE SEQUENCE [LARGE SCALE GENOMIC DNA]</scope>
    <source>
        <strain evidence="3">AATW-2023a</strain>
        <tissue evidence="3">Whole specimen</tissue>
    </source>
</reference>
<dbReference type="AlphaFoldDB" id="A0AAN8JHI7"/>
<name>A0AAN8JHI7_PATCE</name>
<sequence>MSRLKYMKNMASKTDIIRWNIQTLLCGLLLVIVWIPDSHQDVSFTSSVDMTGSDCDRGAITITDTDIIQVSANPPQLPSGEGTRDSCTVEFRVDASRRIRIFILGIVIYDCGTSLNFFDAESHLVKPRWTLGCKSGTGMQWTSSYSRLVIKLEKQTPQAINYKFNIALTTTEGPVLDFEQAAANWRQEILTDGAIAGIGVAAAVIILAFVLIIIFIVVRVKKKQRMEDTQRASTKAASTTYSQQTFASYASRHYSHDNSQDYSSVDSKDAPSTYKNSAYKPDSPKKSVKSILKSDKEFKNEAYDSEPTMDTTKLAKDKKATNGFIYRQSRSGSTRSLDKPHIEYTDISDVEYQSDRDREKILESKRRRSHRDKNRQSGDYDNKRNESKDRTRERSRTRSETRSERSRHQSEYDRDYDYKRERDHRDRDNENGRHRERERDHHDNGRHRDREYDREYDQRRRSERERPRERERSRGRSRTDSEHRDYRERDRSYSPHRRSSSNSRPRANSTRSQSQSNGRYSTFGRYKTPSSGGRSASSDYVDTSRRKGSERSSRQRSHSASGRNGRSRSSDRHSRRDY</sequence>
<feature type="region of interest" description="Disordered" evidence="1">
    <location>
        <begin position="257"/>
        <end position="288"/>
    </location>
</feature>
<dbReference type="EMBL" id="JAZGQO010000010">
    <property type="protein sequence ID" value="KAK6177100.1"/>
    <property type="molecule type" value="Genomic_DNA"/>
</dbReference>
<evidence type="ECO:0000256" key="2">
    <source>
        <dbReference type="SAM" id="Phobius"/>
    </source>
</evidence>
<keyword evidence="2" id="KW-0812">Transmembrane</keyword>
<keyword evidence="4" id="KW-1185">Reference proteome</keyword>
<evidence type="ECO:0000313" key="4">
    <source>
        <dbReference type="Proteomes" id="UP001347796"/>
    </source>
</evidence>
<feature type="compositionally biased region" description="Basic and acidic residues" evidence="1">
    <location>
        <begin position="374"/>
        <end position="493"/>
    </location>
</feature>
<feature type="compositionally biased region" description="Low complexity" evidence="1">
    <location>
        <begin position="500"/>
        <end position="512"/>
    </location>
</feature>
<accession>A0AAN8JHI7</accession>
<evidence type="ECO:0000256" key="1">
    <source>
        <dbReference type="SAM" id="MobiDB-lite"/>
    </source>
</evidence>
<keyword evidence="2" id="KW-1133">Transmembrane helix</keyword>
<proteinExistence type="predicted"/>
<organism evidence="3 4">
    <name type="scientific">Patella caerulea</name>
    <name type="common">Rayed Mediterranean limpet</name>
    <dbReference type="NCBI Taxonomy" id="87958"/>
    <lineage>
        <taxon>Eukaryota</taxon>
        <taxon>Metazoa</taxon>
        <taxon>Spiralia</taxon>
        <taxon>Lophotrochozoa</taxon>
        <taxon>Mollusca</taxon>
        <taxon>Gastropoda</taxon>
        <taxon>Patellogastropoda</taxon>
        <taxon>Patelloidea</taxon>
        <taxon>Patellidae</taxon>
        <taxon>Patella</taxon>
    </lineage>
</organism>